<protein>
    <recommendedName>
        <fullName evidence="2">Disease resistance R13L4/SHOC-2-like LRR domain-containing protein</fullName>
    </recommendedName>
</protein>
<feature type="domain" description="Disease resistance R13L4/SHOC-2-like LRR" evidence="2">
    <location>
        <begin position="125"/>
        <end position="382"/>
    </location>
</feature>
<keyword evidence="1" id="KW-0677">Repeat</keyword>
<reference evidence="3" key="1">
    <citation type="submission" date="2020-07" db="EMBL/GenBank/DDBJ databases">
        <title>Genome sequence and genetic diversity analysis of an under-domesticated orphan crop, white fonio (Digitaria exilis).</title>
        <authorList>
            <person name="Bennetzen J.L."/>
            <person name="Chen S."/>
            <person name="Ma X."/>
            <person name="Wang X."/>
            <person name="Yssel A.E.J."/>
            <person name="Chaluvadi S.R."/>
            <person name="Johnson M."/>
            <person name="Gangashetty P."/>
            <person name="Hamidou F."/>
            <person name="Sanogo M.D."/>
            <person name="Zwaenepoel A."/>
            <person name="Wallace J."/>
            <person name="Van De Peer Y."/>
            <person name="Van Deynze A."/>
        </authorList>
    </citation>
    <scope>NUCLEOTIDE SEQUENCE</scope>
    <source>
        <tissue evidence="3">Leaves</tissue>
    </source>
</reference>
<organism evidence="3 4">
    <name type="scientific">Digitaria exilis</name>
    <dbReference type="NCBI Taxonomy" id="1010633"/>
    <lineage>
        <taxon>Eukaryota</taxon>
        <taxon>Viridiplantae</taxon>
        <taxon>Streptophyta</taxon>
        <taxon>Embryophyta</taxon>
        <taxon>Tracheophyta</taxon>
        <taxon>Spermatophyta</taxon>
        <taxon>Magnoliopsida</taxon>
        <taxon>Liliopsida</taxon>
        <taxon>Poales</taxon>
        <taxon>Poaceae</taxon>
        <taxon>PACMAD clade</taxon>
        <taxon>Panicoideae</taxon>
        <taxon>Panicodae</taxon>
        <taxon>Paniceae</taxon>
        <taxon>Anthephorinae</taxon>
        <taxon>Digitaria</taxon>
    </lineage>
</organism>
<dbReference type="SUPFAM" id="SSF52058">
    <property type="entry name" value="L domain-like"/>
    <property type="match status" value="1"/>
</dbReference>
<gene>
    <name evidence="3" type="ORF">HU200_044083</name>
</gene>
<dbReference type="Gene3D" id="3.80.10.10">
    <property type="entry name" value="Ribonuclease Inhibitor"/>
    <property type="match status" value="1"/>
</dbReference>
<comment type="caution">
    <text evidence="3">The sequence shown here is derived from an EMBL/GenBank/DDBJ whole genome shotgun (WGS) entry which is preliminary data.</text>
</comment>
<evidence type="ECO:0000259" key="2">
    <source>
        <dbReference type="Pfam" id="PF23598"/>
    </source>
</evidence>
<evidence type="ECO:0000313" key="3">
    <source>
        <dbReference type="EMBL" id="KAF8685261.1"/>
    </source>
</evidence>
<sequence length="417" mass="46713">MIEPIYNWFDGMIDSCRVHDMVLDLIRSLSREENFVTILNGMDNTSSSCTIRRLSLQSGKDNNSMAQATGRLLQARSVVAFPSAVALVPALDSCRVLRVVDLEGCYLSQATNSLIYLEKLHHLRTTRVPKGIGNLTCLERVLWLGIDGSTTNIMEDLCLLTEMRQLYIQLDEWNVKLLECLCELPKIQELIIMVITGQRNIGGFDAWVAPRHLCVLSTRNSTWFSTLPAWVNPSLLSDLTGLSIAVKELHQVHLTILGKLPALRCLEIEVDNMKLRILEGFVVGAGSFPCLVRCELSQFVWPVVFQQGAMTRLRDLTLELFYVRESRGMAISYGGLDLGLGNLPSLEDVSTRLLYEGASKEDMRQAEAALRHAAEMHPNHPHHNISTGMMNSDVFDNGYDKLVDRTSDDIVPVFGYS</sequence>
<dbReference type="GO" id="GO:0098542">
    <property type="term" value="P:defense response to other organism"/>
    <property type="evidence" value="ECO:0007669"/>
    <property type="project" value="TreeGrafter"/>
</dbReference>
<dbReference type="Proteomes" id="UP000636709">
    <property type="component" value="Unassembled WGS sequence"/>
</dbReference>
<dbReference type="Pfam" id="PF23598">
    <property type="entry name" value="LRR_14"/>
    <property type="match status" value="1"/>
</dbReference>
<dbReference type="PANTHER" id="PTHR23155">
    <property type="entry name" value="DISEASE RESISTANCE PROTEIN RP"/>
    <property type="match status" value="1"/>
</dbReference>
<dbReference type="InterPro" id="IPR044974">
    <property type="entry name" value="Disease_R_plants"/>
</dbReference>
<name>A0A835B2A7_9POAL</name>
<evidence type="ECO:0000313" key="4">
    <source>
        <dbReference type="Proteomes" id="UP000636709"/>
    </source>
</evidence>
<keyword evidence="4" id="KW-1185">Reference proteome</keyword>
<dbReference type="InterPro" id="IPR032675">
    <property type="entry name" value="LRR_dom_sf"/>
</dbReference>
<evidence type="ECO:0000256" key="1">
    <source>
        <dbReference type="ARBA" id="ARBA00022737"/>
    </source>
</evidence>
<dbReference type="AlphaFoldDB" id="A0A835B2A7"/>
<dbReference type="PANTHER" id="PTHR23155:SF1116">
    <property type="entry name" value="OS12G0273300 PROTEIN"/>
    <property type="match status" value="1"/>
</dbReference>
<accession>A0A835B2A7</accession>
<dbReference type="InterPro" id="IPR055414">
    <property type="entry name" value="LRR_R13L4/SHOC2-like"/>
</dbReference>
<dbReference type="EMBL" id="JACEFO010002091">
    <property type="protein sequence ID" value="KAF8685261.1"/>
    <property type="molecule type" value="Genomic_DNA"/>
</dbReference>
<dbReference type="OrthoDB" id="634627at2759"/>
<proteinExistence type="predicted"/>